<keyword evidence="3" id="KW-1185">Reference proteome</keyword>
<name>A0A9W8I5Y1_9FUNG</name>
<evidence type="ECO:0000313" key="2">
    <source>
        <dbReference type="EMBL" id="KAJ2846250.1"/>
    </source>
</evidence>
<reference evidence="2" key="1">
    <citation type="submission" date="2022-07" db="EMBL/GenBank/DDBJ databases">
        <title>Phylogenomic reconstructions and comparative analyses of Kickxellomycotina fungi.</title>
        <authorList>
            <person name="Reynolds N.K."/>
            <person name="Stajich J.E."/>
            <person name="Barry K."/>
            <person name="Grigoriev I.V."/>
            <person name="Crous P."/>
            <person name="Smith M.E."/>
        </authorList>
    </citation>
    <scope>NUCLEOTIDE SEQUENCE</scope>
    <source>
        <strain evidence="2">NRRL 1566</strain>
    </source>
</reference>
<accession>A0A9W8I5Y1</accession>
<feature type="region of interest" description="Disordered" evidence="1">
    <location>
        <begin position="257"/>
        <end position="279"/>
    </location>
</feature>
<comment type="caution">
    <text evidence="2">The sequence shown here is derived from an EMBL/GenBank/DDBJ whole genome shotgun (WGS) entry which is preliminary data.</text>
</comment>
<dbReference type="AlphaFoldDB" id="A0A9W8I5Y1"/>
<feature type="compositionally biased region" description="Basic residues" evidence="1">
    <location>
        <begin position="263"/>
        <end position="279"/>
    </location>
</feature>
<dbReference type="OrthoDB" id="43122at2759"/>
<gene>
    <name evidence="2" type="ORF">IWW36_004442</name>
</gene>
<feature type="region of interest" description="Disordered" evidence="1">
    <location>
        <begin position="25"/>
        <end position="51"/>
    </location>
</feature>
<protein>
    <submittedName>
        <fullName evidence="2">Uncharacterized protein</fullName>
    </submittedName>
</protein>
<sequence length="279" mass="30211">WLQILRFSKNQIKFCRELERRVADSRKMHPSSRPLVDLAANKQDDDDDSAEGAAKKTASIVSALSRAATATKYDPAALLKVVEQSGIDISDFAALNTACADGSERTGNDDPEEAMFLPGSLLTRPKKSALEAEAEQSQHQADMFAKGSLLAQSRESKALAASRAMQTVMAQNGNVFTQGSLLQVSDEKKPRPPHIGGAAHVPQPQFPLVQIGDDNAAQMPQFRAPAYAGSPAVQRPYAAQNLPEEPVVFGGLLASQAQTPQHPHAHHPTSHHNYRAFYQ</sequence>
<proteinExistence type="predicted"/>
<feature type="non-terminal residue" evidence="2">
    <location>
        <position position="1"/>
    </location>
</feature>
<dbReference type="Proteomes" id="UP001139887">
    <property type="component" value="Unassembled WGS sequence"/>
</dbReference>
<evidence type="ECO:0000256" key="1">
    <source>
        <dbReference type="SAM" id="MobiDB-lite"/>
    </source>
</evidence>
<organism evidence="2 3">
    <name type="scientific">Coemansia brasiliensis</name>
    <dbReference type="NCBI Taxonomy" id="2650707"/>
    <lineage>
        <taxon>Eukaryota</taxon>
        <taxon>Fungi</taxon>
        <taxon>Fungi incertae sedis</taxon>
        <taxon>Zoopagomycota</taxon>
        <taxon>Kickxellomycotina</taxon>
        <taxon>Kickxellomycetes</taxon>
        <taxon>Kickxellales</taxon>
        <taxon>Kickxellaceae</taxon>
        <taxon>Coemansia</taxon>
    </lineage>
</organism>
<evidence type="ECO:0000313" key="3">
    <source>
        <dbReference type="Proteomes" id="UP001139887"/>
    </source>
</evidence>
<dbReference type="EMBL" id="JANBUW010000587">
    <property type="protein sequence ID" value="KAJ2846250.1"/>
    <property type="molecule type" value="Genomic_DNA"/>
</dbReference>